<reference evidence="1 2" key="1">
    <citation type="journal article" date="2024" name="J Genomics">
        <title>Draft genome sequencing and assembly of Favolaschia claudopus CIRM-BRFM 2984 isolated from oak limbs.</title>
        <authorList>
            <person name="Navarro D."/>
            <person name="Drula E."/>
            <person name="Chaduli D."/>
            <person name="Cazenave R."/>
            <person name="Ahrendt S."/>
            <person name="Wang J."/>
            <person name="Lipzen A."/>
            <person name="Daum C."/>
            <person name="Barry K."/>
            <person name="Grigoriev I.V."/>
            <person name="Favel A."/>
            <person name="Rosso M.N."/>
            <person name="Martin F."/>
        </authorList>
    </citation>
    <scope>NUCLEOTIDE SEQUENCE [LARGE SCALE GENOMIC DNA]</scope>
    <source>
        <strain evidence="1 2">CIRM-BRFM 2984</strain>
    </source>
</reference>
<dbReference type="Proteomes" id="UP001362999">
    <property type="component" value="Unassembled WGS sequence"/>
</dbReference>
<evidence type="ECO:0000313" key="1">
    <source>
        <dbReference type="EMBL" id="KAK7039315.1"/>
    </source>
</evidence>
<evidence type="ECO:0000313" key="2">
    <source>
        <dbReference type="Proteomes" id="UP001362999"/>
    </source>
</evidence>
<accession>A0AAW0CJY0</accession>
<protein>
    <submittedName>
        <fullName evidence="1">Uncharacterized protein</fullName>
    </submittedName>
</protein>
<name>A0AAW0CJY0_9AGAR</name>
<dbReference type="AlphaFoldDB" id="A0AAW0CJY0"/>
<proteinExistence type="predicted"/>
<gene>
    <name evidence="1" type="ORF">R3P38DRAFT_3261689</name>
</gene>
<comment type="caution">
    <text evidence="1">The sequence shown here is derived from an EMBL/GenBank/DDBJ whole genome shotgun (WGS) entry which is preliminary data.</text>
</comment>
<keyword evidence="2" id="KW-1185">Reference proteome</keyword>
<organism evidence="1 2">
    <name type="scientific">Favolaschia claudopus</name>
    <dbReference type="NCBI Taxonomy" id="2862362"/>
    <lineage>
        <taxon>Eukaryota</taxon>
        <taxon>Fungi</taxon>
        <taxon>Dikarya</taxon>
        <taxon>Basidiomycota</taxon>
        <taxon>Agaricomycotina</taxon>
        <taxon>Agaricomycetes</taxon>
        <taxon>Agaricomycetidae</taxon>
        <taxon>Agaricales</taxon>
        <taxon>Marasmiineae</taxon>
        <taxon>Mycenaceae</taxon>
        <taxon>Favolaschia</taxon>
    </lineage>
</organism>
<sequence>MAAACRTAVKFCSESHPHNELITNTRDLAFLLGCTHLPKAPPHVDLRLLPPLSGPPQQHPGIFFLTLSPERPPRYDLQRQRQRRGQNRRFKATAIDVTMHVYKLYIGSEGSKVRRWPRLNHLAAARRSQPCIVKRYVPFYFFIPIGRRPDVALLQMHCLRRPSSQGFPARLPPSPPCPWGSYPPIWHQNPLRYSDSLPLQAENVSNGTLGRSYDSSRRKLNIVLASPVRSTFIMISVSPSFPAPSSALHPFYPSRSRFLCHKAACLPLSPPFRRSVTCLCSQIQDLLVRL</sequence>
<dbReference type="EMBL" id="JAWWNJ010000016">
    <property type="protein sequence ID" value="KAK7039315.1"/>
    <property type="molecule type" value="Genomic_DNA"/>
</dbReference>